<name>A0ABS9BFL9_9BACT</name>
<reference evidence="2 3" key="1">
    <citation type="submission" date="2022-01" db="EMBL/GenBank/DDBJ databases">
        <title>Flavihumibacter sp. nov., isolated from sediment of a river.</title>
        <authorList>
            <person name="Liu H."/>
        </authorList>
    </citation>
    <scope>NUCLEOTIDE SEQUENCE [LARGE SCALE GENOMIC DNA]</scope>
    <source>
        <strain evidence="2 3">RY-1</strain>
    </source>
</reference>
<evidence type="ECO:0000313" key="2">
    <source>
        <dbReference type="EMBL" id="MCF1713887.1"/>
    </source>
</evidence>
<gene>
    <name evidence="2" type="ORF">L0U88_04490</name>
</gene>
<comment type="caution">
    <text evidence="2">The sequence shown here is derived from an EMBL/GenBank/DDBJ whole genome shotgun (WGS) entry which is preliminary data.</text>
</comment>
<feature type="transmembrane region" description="Helical" evidence="1">
    <location>
        <begin position="204"/>
        <end position="225"/>
    </location>
</feature>
<dbReference type="Proteomes" id="UP001200145">
    <property type="component" value="Unassembled WGS sequence"/>
</dbReference>
<feature type="transmembrane region" description="Helical" evidence="1">
    <location>
        <begin position="139"/>
        <end position="159"/>
    </location>
</feature>
<evidence type="ECO:0000313" key="3">
    <source>
        <dbReference type="Proteomes" id="UP001200145"/>
    </source>
</evidence>
<evidence type="ECO:0008006" key="4">
    <source>
        <dbReference type="Google" id="ProtNLM"/>
    </source>
</evidence>
<dbReference type="EMBL" id="JAKEVY010000001">
    <property type="protein sequence ID" value="MCF1713887.1"/>
    <property type="molecule type" value="Genomic_DNA"/>
</dbReference>
<feature type="transmembrane region" description="Helical" evidence="1">
    <location>
        <begin position="101"/>
        <end position="118"/>
    </location>
</feature>
<keyword evidence="3" id="KW-1185">Reference proteome</keyword>
<accession>A0ABS9BFL9</accession>
<feature type="transmembrane region" description="Helical" evidence="1">
    <location>
        <begin position="75"/>
        <end position="95"/>
    </location>
</feature>
<feature type="transmembrane region" description="Helical" evidence="1">
    <location>
        <begin position="374"/>
        <end position="391"/>
    </location>
</feature>
<keyword evidence="1" id="KW-0812">Transmembrane</keyword>
<feature type="transmembrane region" description="Helical" evidence="1">
    <location>
        <begin position="49"/>
        <end position="68"/>
    </location>
</feature>
<proteinExistence type="predicted"/>
<feature type="transmembrane region" description="Helical" evidence="1">
    <location>
        <begin position="304"/>
        <end position="323"/>
    </location>
</feature>
<feature type="transmembrane region" description="Helical" evidence="1">
    <location>
        <begin position="343"/>
        <end position="368"/>
    </location>
</feature>
<feature type="transmembrane region" description="Helical" evidence="1">
    <location>
        <begin position="272"/>
        <end position="298"/>
    </location>
</feature>
<feature type="transmembrane region" description="Helical" evidence="1">
    <location>
        <begin position="171"/>
        <end position="192"/>
    </location>
</feature>
<feature type="transmembrane region" description="Helical" evidence="1">
    <location>
        <begin position="231"/>
        <end position="251"/>
    </location>
</feature>
<organism evidence="2 3">
    <name type="scientific">Flavihumibacter fluminis</name>
    <dbReference type="NCBI Taxonomy" id="2909236"/>
    <lineage>
        <taxon>Bacteria</taxon>
        <taxon>Pseudomonadati</taxon>
        <taxon>Bacteroidota</taxon>
        <taxon>Chitinophagia</taxon>
        <taxon>Chitinophagales</taxon>
        <taxon>Chitinophagaceae</taxon>
        <taxon>Flavihumibacter</taxon>
    </lineage>
</organism>
<evidence type="ECO:0000256" key="1">
    <source>
        <dbReference type="SAM" id="Phobius"/>
    </source>
</evidence>
<dbReference type="RefSeq" id="WP_234864414.1">
    <property type="nucleotide sequence ID" value="NZ_JAKEVY010000001.1"/>
</dbReference>
<keyword evidence="1" id="KW-1133">Transmembrane helix</keyword>
<keyword evidence="1" id="KW-0472">Membrane</keyword>
<protein>
    <recommendedName>
        <fullName evidence="4">NnrS protein</fullName>
    </recommendedName>
</protein>
<sequence length="411" mass="46641">MNATANKWIRLALFNLLLVAVAGLLLRLKILLPIPWIHHKHLLHAHSHFAFAGWISLFLMGAIIGLLPEQKAKTYNTLLGIYTATAYGMLLSFPFQGYGPISIFFSTASVLAGWWFAYKVWKEELFAKSGQLVFRLIRWSVLFLVLSSLGTFYLAWLMGNHINKAELYFGAVYFYLHFQYNGWFLFGVLALVVSRLSPDVQNRLVKLLIGLAWVSIPAYFLSALWMRLPLWMLTAAWIAALLQPVLIILVLRKLYPGVRDTLKYRGLQQIWFLSLVAFCIKILLQSLSIIPGLSSYAFAYRPVVIGYLHLVLLGFVSLFLLGWMMEKNLLPMRGGQLSNWCRLFIAGILLTELTLMAQGITAMFYWAIPHTNEMLLFSAICLFLGIAGMNWESRKLAIAGFPISAGLQHAR</sequence>
<feature type="transmembrane region" description="Helical" evidence="1">
    <location>
        <begin position="12"/>
        <end position="37"/>
    </location>
</feature>